<dbReference type="SUPFAM" id="SSF57362">
    <property type="entry name" value="BPTI-like"/>
    <property type="match status" value="1"/>
</dbReference>
<evidence type="ECO:0008006" key="3">
    <source>
        <dbReference type="Google" id="ProtNLM"/>
    </source>
</evidence>
<sequence length="103" mass="11603">MTVIACIFMVIILYCGEAKGSHARGGQCNDVGSVVKCKGRNQTWFYSRYLALCLKLGNEYCAPETQHGFSTCEECQKYCRIGVCAEKIPQPWWDYLLRPPAQG</sequence>
<feature type="chain" id="PRO_5007285211" description="Pancreatic trypsin inhibitor" evidence="1">
    <location>
        <begin position="21"/>
        <end position="103"/>
    </location>
</feature>
<dbReference type="AlphaFoldDB" id="A0A131YHS0"/>
<feature type="signal peptide" evidence="1">
    <location>
        <begin position="1"/>
        <end position="20"/>
    </location>
</feature>
<name>A0A131YHS0_RHIAP</name>
<accession>A0A131YHS0</accession>
<evidence type="ECO:0000256" key="1">
    <source>
        <dbReference type="SAM" id="SignalP"/>
    </source>
</evidence>
<dbReference type="EMBL" id="GEDV01010911">
    <property type="protein sequence ID" value="JAP77646.1"/>
    <property type="molecule type" value="Transcribed_RNA"/>
</dbReference>
<protein>
    <recommendedName>
        <fullName evidence="3">Pancreatic trypsin inhibitor</fullName>
    </recommendedName>
</protein>
<evidence type="ECO:0000313" key="2">
    <source>
        <dbReference type="EMBL" id="JAP77646.1"/>
    </source>
</evidence>
<dbReference type="GO" id="GO:0004867">
    <property type="term" value="F:serine-type endopeptidase inhibitor activity"/>
    <property type="evidence" value="ECO:0007669"/>
    <property type="project" value="InterPro"/>
</dbReference>
<dbReference type="InterPro" id="IPR036880">
    <property type="entry name" value="Kunitz_BPTI_sf"/>
</dbReference>
<keyword evidence="1" id="KW-0732">Signal</keyword>
<reference evidence="2" key="1">
    <citation type="journal article" date="2016" name="Ticks Tick Borne Dis.">
        <title>De novo assembly and annotation of the salivary gland transcriptome of Rhipicephalus appendiculatus male and female ticks during blood feeding.</title>
        <authorList>
            <person name="de Castro M.H."/>
            <person name="de Klerk D."/>
            <person name="Pienaar R."/>
            <person name="Latif A.A."/>
            <person name="Rees D.J."/>
            <person name="Mans B.J."/>
        </authorList>
    </citation>
    <scope>NUCLEOTIDE SEQUENCE</scope>
    <source>
        <tissue evidence="2">Salivary glands</tissue>
    </source>
</reference>
<organism evidence="2">
    <name type="scientific">Rhipicephalus appendiculatus</name>
    <name type="common">Brown ear tick</name>
    <dbReference type="NCBI Taxonomy" id="34631"/>
    <lineage>
        <taxon>Eukaryota</taxon>
        <taxon>Metazoa</taxon>
        <taxon>Ecdysozoa</taxon>
        <taxon>Arthropoda</taxon>
        <taxon>Chelicerata</taxon>
        <taxon>Arachnida</taxon>
        <taxon>Acari</taxon>
        <taxon>Parasitiformes</taxon>
        <taxon>Ixodida</taxon>
        <taxon>Ixodoidea</taxon>
        <taxon>Ixodidae</taxon>
        <taxon>Rhipicephalinae</taxon>
        <taxon>Rhipicephalus</taxon>
        <taxon>Rhipicephalus</taxon>
    </lineage>
</organism>
<proteinExistence type="predicted"/>